<evidence type="ECO:0000256" key="2">
    <source>
        <dbReference type="PROSITE-ProRule" id="PRU00076"/>
    </source>
</evidence>
<dbReference type="InterPro" id="IPR000742">
    <property type="entry name" value="EGF"/>
</dbReference>
<dbReference type="PROSITE" id="PS00022">
    <property type="entry name" value="EGF_1"/>
    <property type="match status" value="1"/>
</dbReference>
<feature type="disulfide bond" evidence="2">
    <location>
        <begin position="17"/>
        <end position="26"/>
    </location>
</feature>
<keyword evidence="2" id="KW-0245">EGF-like domain</keyword>
<dbReference type="AlphaFoldDB" id="T1GWI3"/>
<dbReference type="Proteomes" id="UP000015102">
    <property type="component" value="Unassembled WGS sequence"/>
</dbReference>
<sequence length="155" mass="17344">MNGGICVDGVDSFWCSCPPATTGLLCECHISDYNMECGNFTLVSVDPFSTTSSSLDNVYTLNSTKIPETETKYDIDADLKTDYFDSIYPVTLPTEDQSVETIVFTGFPYETEATTTEIISKHSSEEYYTNSESLEYYDLHTHEETTEIQTTSKPP</sequence>
<evidence type="ECO:0000259" key="3">
    <source>
        <dbReference type="PROSITE" id="PS50026"/>
    </source>
</evidence>
<protein>
    <recommendedName>
        <fullName evidence="3">EGF-like domain-containing protein</fullName>
    </recommendedName>
</protein>
<comment type="caution">
    <text evidence="2">Lacks conserved residue(s) required for the propagation of feature annotation.</text>
</comment>
<dbReference type="InterPro" id="IPR000152">
    <property type="entry name" value="EGF-type_Asp/Asn_hydroxyl_site"/>
</dbReference>
<accession>T1GWI3</accession>
<proteinExistence type="predicted"/>
<name>T1GWI3_MEGSC</name>
<dbReference type="Gene3D" id="2.10.25.10">
    <property type="entry name" value="Laminin"/>
    <property type="match status" value="1"/>
</dbReference>
<dbReference type="SUPFAM" id="SSF57196">
    <property type="entry name" value="EGF/Laminin"/>
    <property type="match status" value="1"/>
</dbReference>
<keyword evidence="1 2" id="KW-1015">Disulfide bond</keyword>
<keyword evidence="5" id="KW-1185">Reference proteome</keyword>
<evidence type="ECO:0000313" key="5">
    <source>
        <dbReference type="Proteomes" id="UP000015102"/>
    </source>
</evidence>
<dbReference type="PROSITE" id="PS00010">
    <property type="entry name" value="ASX_HYDROXYL"/>
    <property type="match status" value="1"/>
</dbReference>
<dbReference type="STRING" id="36166.T1GWI3"/>
<dbReference type="HOGENOM" id="CLU_1699912_0_0_1"/>
<reference evidence="5" key="1">
    <citation type="submission" date="2013-02" db="EMBL/GenBank/DDBJ databases">
        <authorList>
            <person name="Hughes D."/>
        </authorList>
    </citation>
    <scope>NUCLEOTIDE SEQUENCE</scope>
    <source>
        <strain>Durham</strain>
        <strain evidence="5">NC isolate 2 -- Noor lab</strain>
    </source>
</reference>
<dbReference type="EMBL" id="CAQQ02193368">
    <property type="status" value="NOT_ANNOTATED_CDS"/>
    <property type="molecule type" value="Genomic_DNA"/>
</dbReference>
<evidence type="ECO:0000313" key="4">
    <source>
        <dbReference type="EnsemblMetazoa" id="MESCA008160-PA"/>
    </source>
</evidence>
<evidence type="ECO:0000256" key="1">
    <source>
        <dbReference type="ARBA" id="ARBA00023157"/>
    </source>
</evidence>
<organism evidence="4 5">
    <name type="scientific">Megaselia scalaris</name>
    <name type="common">Humpbacked fly</name>
    <name type="synonym">Phora scalaris</name>
    <dbReference type="NCBI Taxonomy" id="36166"/>
    <lineage>
        <taxon>Eukaryota</taxon>
        <taxon>Metazoa</taxon>
        <taxon>Ecdysozoa</taxon>
        <taxon>Arthropoda</taxon>
        <taxon>Hexapoda</taxon>
        <taxon>Insecta</taxon>
        <taxon>Pterygota</taxon>
        <taxon>Neoptera</taxon>
        <taxon>Endopterygota</taxon>
        <taxon>Diptera</taxon>
        <taxon>Brachycera</taxon>
        <taxon>Muscomorpha</taxon>
        <taxon>Platypezoidea</taxon>
        <taxon>Phoridae</taxon>
        <taxon>Megaseliini</taxon>
        <taxon>Megaselia</taxon>
    </lineage>
</organism>
<dbReference type="PROSITE" id="PS50026">
    <property type="entry name" value="EGF_3"/>
    <property type="match status" value="1"/>
</dbReference>
<dbReference type="EnsemblMetazoa" id="MESCA008160-RA">
    <property type="protein sequence ID" value="MESCA008160-PA"/>
    <property type="gene ID" value="MESCA008160"/>
</dbReference>
<reference evidence="4" key="2">
    <citation type="submission" date="2015-06" db="UniProtKB">
        <authorList>
            <consortium name="EnsemblMetazoa"/>
        </authorList>
    </citation>
    <scope>IDENTIFICATION</scope>
</reference>
<feature type="domain" description="EGF-like" evidence="3">
    <location>
        <begin position="1"/>
        <end position="27"/>
    </location>
</feature>
<dbReference type="CDD" id="cd00054">
    <property type="entry name" value="EGF_CA"/>
    <property type="match status" value="1"/>
</dbReference>